<feature type="compositionally biased region" description="Polar residues" evidence="1">
    <location>
        <begin position="10"/>
        <end position="21"/>
    </location>
</feature>
<dbReference type="EMBL" id="LT907782">
    <property type="protein sequence ID" value="SNX59193.1"/>
    <property type="molecule type" value="Genomic_DNA"/>
</dbReference>
<evidence type="ECO:0000313" key="3">
    <source>
        <dbReference type="Proteomes" id="UP000242498"/>
    </source>
</evidence>
<gene>
    <name evidence="2" type="ORF">SAMN06296273_0632</name>
</gene>
<organism evidence="2 3">
    <name type="scientific">Nitrosomonas ureae</name>
    <dbReference type="NCBI Taxonomy" id="44577"/>
    <lineage>
        <taxon>Bacteria</taxon>
        <taxon>Pseudomonadati</taxon>
        <taxon>Pseudomonadota</taxon>
        <taxon>Betaproteobacteria</taxon>
        <taxon>Nitrosomonadales</taxon>
        <taxon>Nitrosomonadaceae</taxon>
        <taxon>Nitrosomonas</taxon>
    </lineage>
</organism>
<dbReference type="OrthoDB" id="5396022at2"/>
<dbReference type="RefSeq" id="WP_096291974.1">
    <property type="nucleotide sequence ID" value="NZ_LT907782.1"/>
</dbReference>
<protein>
    <recommendedName>
        <fullName evidence="4">Replication initiation factor</fullName>
    </recommendedName>
</protein>
<evidence type="ECO:0000313" key="2">
    <source>
        <dbReference type="EMBL" id="SNX59193.1"/>
    </source>
</evidence>
<feature type="region of interest" description="Disordered" evidence="1">
    <location>
        <begin position="1"/>
        <end position="25"/>
    </location>
</feature>
<sequence>MNEEADVLSSAVTLNQNQSAEPTREATCVSTAAWRDGEVEQNLTDALHQSESSPQGTPPSNTVPNNSNREYFKLLRFGVDSLYLSYPGELLSDVDEELKELKQIAQSPELHEQALAQYPINEHIFEVKSSGKGFFPYVLRDNAFHIQLSRSRSIPFAYVQLSSEYLTYKAPVDAENALYLILKRLGTMDQSANVSRIDLFVDFVTLVNMESWDRHAWVTRAAAINTYSVEREFSGWMIGAGGVISCRLYNKTLEIRHSKKAYLLELWHKAGWNGYDPVWRLEFQLKREVLTQKGLGKLTEVLDNLNGLWSYATTEWLRLTLPNIEDQTRSRWPIHPLWCYLSSVDWQTDNNPLLPRFTSTRIPRNEMIFRYALSSLVSFMAREQITDFDHGFAAYKLAFCQHFDEKSFNLGLSFDDFIKEKIAIKARQFNIILNRDIEAEEKAKLDKSAIEYRKQSDGE</sequence>
<dbReference type="AlphaFoldDB" id="A0A285BWH4"/>
<proteinExistence type="predicted"/>
<accession>A0A285BWH4</accession>
<feature type="region of interest" description="Disordered" evidence="1">
    <location>
        <begin position="46"/>
        <end position="65"/>
    </location>
</feature>
<evidence type="ECO:0008006" key="4">
    <source>
        <dbReference type="Google" id="ProtNLM"/>
    </source>
</evidence>
<evidence type="ECO:0000256" key="1">
    <source>
        <dbReference type="SAM" id="MobiDB-lite"/>
    </source>
</evidence>
<name>A0A285BWH4_9PROT</name>
<dbReference type="Proteomes" id="UP000242498">
    <property type="component" value="Chromosome I"/>
</dbReference>
<feature type="compositionally biased region" description="Polar residues" evidence="1">
    <location>
        <begin position="46"/>
        <end position="55"/>
    </location>
</feature>
<reference evidence="2 3" key="1">
    <citation type="submission" date="2017-08" db="EMBL/GenBank/DDBJ databases">
        <authorList>
            <person name="de Groot N.N."/>
        </authorList>
    </citation>
    <scope>NUCLEOTIDE SEQUENCE [LARGE SCALE GENOMIC DNA]</scope>
    <source>
        <strain evidence="2 3">Nm15</strain>
    </source>
</reference>